<dbReference type="EMBL" id="PFMI01000021">
    <property type="protein sequence ID" value="PIZ01078.1"/>
    <property type="molecule type" value="Genomic_DNA"/>
</dbReference>
<keyword evidence="3" id="KW-0808">Transferase</keyword>
<dbReference type="PANTHER" id="PTHR33841">
    <property type="entry name" value="DNA METHYLTRANSFERASE YEEA-RELATED"/>
    <property type="match status" value="1"/>
</dbReference>
<dbReference type="InterPro" id="IPR002052">
    <property type="entry name" value="DNA_methylase_N6_adenine_CS"/>
</dbReference>
<dbReference type="InterPro" id="IPR050953">
    <property type="entry name" value="N4_N6_ade-DNA_methylase"/>
</dbReference>
<reference evidence="10" key="1">
    <citation type="submission" date="2017-09" db="EMBL/GenBank/DDBJ databases">
        <title>Depth-based differentiation of microbial function through sediment-hosted aquifers and enrichment of novel symbionts in the deep terrestrial subsurface.</title>
        <authorList>
            <person name="Probst A.J."/>
            <person name="Ladd B."/>
            <person name="Jarett J.K."/>
            <person name="Geller-Mcgrath D.E."/>
            <person name="Sieber C.M.K."/>
            <person name="Emerson J.B."/>
            <person name="Anantharaman K."/>
            <person name="Thomas B.C."/>
            <person name="Malmstrom R."/>
            <person name="Stieglmeier M."/>
            <person name="Klingl A."/>
            <person name="Woyke T."/>
            <person name="Ryan C.M."/>
            <person name="Banfield J.F."/>
        </authorList>
    </citation>
    <scope>NUCLEOTIDE SEQUENCE [LARGE SCALE GENOMIC DNA]</scope>
</reference>
<keyword evidence="5" id="KW-0680">Restriction system</keyword>
<dbReference type="GO" id="GO:0032259">
    <property type="term" value="P:methylation"/>
    <property type="evidence" value="ECO:0007669"/>
    <property type="project" value="UniProtKB-KW"/>
</dbReference>
<dbReference type="GO" id="GO:0009007">
    <property type="term" value="F:site-specific DNA-methyltransferase (adenine-specific) activity"/>
    <property type="evidence" value="ECO:0007669"/>
    <property type="project" value="UniProtKB-EC"/>
</dbReference>
<proteinExistence type="predicted"/>
<evidence type="ECO:0000256" key="4">
    <source>
        <dbReference type="ARBA" id="ARBA00022691"/>
    </source>
</evidence>
<keyword evidence="6" id="KW-0238">DNA-binding</keyword>
<gene>
    <name evidence="9" type="ORF">COY61_00770</name>
</gene>
<evidence type="ECO:0000256" key="3">
    <source>
        <dbReference type="ARBA" id="ARBA00022679"/>
    </source>
</evidence>
<dbReference type="InterPro" id="IPR029063">
    <property type="entry name" value="SAM-dependent_MTases_sf"/>
</dbReference>
<evidence type="ECO:0000256" key="6">
    <source>
        <dbReference type="ARBA" id="ARBA00023125"/>
    </source>
</evidence>
<comment type="caution">
    <text evidence="9">The sequence shown here is derived from an EMBL/GenBank/DDBJ whole genome shotgun (WGS) entry which is preliminary data.</text>
</comment>
<evidence type="ECO:0000259" key="8">
    <source>
        <dbReference type="Pfam" id="PF07669"/>
    </source>
</evidence>
<evidence type="ECO:0000256" key="1">
    <source>
        <dbReference type="ARBA" id="ARBA00011900"/>
    </source>
</evidence>
<sequence length="1060" mass="123391">MIMKNKDLQAKWNKEKDSYQTKEVGSGVQKFVKDLLKSEDFFNLKEGLESTPLENKKNEFTEESKTKAARKADIIIYVNPDIVIPVEVKKYGNIEAGLGQLLQYQLDIEKKYGVLTDGFSWQFYNNAYLLKEFKLDQILDKPDLFQDFWQEYIKPEFYYLSFFEEIGQLKMFQEDLSVGLRRQDFFRDITTLIRSFKNKLDIEGYFTGLEKKEKEKKAIEITYAYIIQFILYKTLVDNEFDDFAKNFDDINNSIFECLKQKQYGRILAVIDGISNNISKNIYRPFAKEQEFITKTVLELIRSPKNELHDVSPWLDIFVFIKKYNFANVKNEIFGYIYENYLKELYEETQKGQYFTDPAVVNFMLEQIGYNETEIKSRLGNDPDENYVSIIDPSCGSGTFLYSATDRIINAVPNGSLAISKKVEDLINNNVFGLDIAEFPLYLAEMNILMRLLPLIINSKYNNPIDKKIKVFKTNDSIAEFIFSGLQNTQNDRDVAFGQQSLFITKTLDLGYKSYVRDEGDLTEMKQSMRPPRRRFDFVIGNPPYISFKECSKQKVLFFELMKKRKIKMSDIYGVNLHSIPTNQKKYAPNPNLFAFFIALGVALLKDNGRLCYIIPQTVLTAGDLDVIRYHLAKFTTIEKIITFSGKMFVGRGLKQNKPVATSSLVFVLCKGRPGTLHQVEVINYTKANNDVEECLNNIRQNKKILKKKILQNKLLQNVANWNFIKQNKVFLDFYEKYKAGSNNISIYYDHILAKHKFGNRFYFDRGLKYPKDKINKSLGNNNEKYFMAINNKGGFMVLASEDFIDSKLLDFPFGSQGEIVYKQKYKIVWSYINYNYFHFSEKNIMIDYNNVLISSDNKNELMYLLSILNSQLSVKIFDGFFRNENEKDILIGIKTVKEFVRVPNITEDNQFIKDEIIKKTDELLKLEELRLSDLVDFSEIMVQKINSIKVKKNSLVLIKDGKETECKIRNNPALVGIVIKANFANDKLFREQLNLSELKNLLVVDLEKQKEIKDYIDDLVFALYFNISLEKLGLNNAAIIKSKCAKNPFYKLVAEVKSDT</sequence>
<dbReference type="EC" id="2.1.1.72" evidence="1"/>
<dbReference type="InterPro" id="IPR011639">
    <property type="entry name" value="MethylTrfase_TaqI-like_dom"/>
</dbReference>
<keyword evidence="4" id="KW-0949">S-adenosyl-L-methionine</keyword>
<comment type="catalytic activity">
    <reaction evidence="7">
        <text>a 2'-deoxyadenosine in DNA + S-adenosyl-L-methionine = an N(6)-methyl-2'-deoxyadenosine in DNA + S-adenosyl-L-homocysteine + H(+)</text>
        <dbReference type="Rhea" id="RHEA:15197"/>
        <dbReference type="Rhea" id="RHEA-COMP:12418"/>
        <dbReference type="Rhea" id="RHEA-COMP:12419"/>
        <dbReference type="ChEBI" id="CHEBI:15378"/>
        <dbReference type="ChEBI" id="CHEBI:57856"/>
        <dbReference type="ChEBI" id="CHEBI:59789"/>
        <dbReference type="ChEBI" id="CHEBI:90615"/>
        <dbReference type="ChEBI" id="CHEBI:90616"/>
        <dbReference type="EC" id="2.1.1.72"/>
    </reaction>
</comment>
<dbReference type="AlphaFoldDB" id="A0A2M7RNM3"/>
<dbReference type="Gene3D" id="3.40.50.150">
    <property type="entry name" value="Vaccinia Virus protein VP39"/>
    <property type="match status" value="1"/>
</dbReference>
<dbReference type="Pfam" id="PF07669">
    <property type="entry name" value="Eco57I"/>
    <property type="match status" value="1"/>
</dbReference>
<feature type="domain" description="Type II methyltransferase M.TaqI-like" evidence="8">
    <location>
        <begin position="428"/>
        <end position="646"/>
    </location>
</feature>
<dbReference type="GO" id="GO:0003677">
    <property type="term" value="F:DNA binding"/>
    <property type="evidence" value="ECO:0007669"/>
    <property type="project" value="UniProtKB-KW"/>
</dbReference>
<evidence type="ECO:0000256" key="7">
    <source>
        <dbReference type="ARBA" id="ARBA00047942"/>
    </source>
</evidence>
<dbReference type="PANTHER" id="PTHR33841:SF6">
    <property type="entry name" value="TYPE II METHYLTRANSFERASE M.HINDII"/>
    <property type="match status" value="1"/>
</dbReference>
<protein>
    <recommendedName>
        <fullName evidence="1">site-specific DNA-methyltransferase (adenine-specific)</fullName>
        <ecNumber evidence="1">2.1.1.72</ecNumber>
    </recommendedName>
</protein>
<keyword evidence="2" id="KW-0489">Methyltransferase</keyword>
<organism evidence="9 10">
    <name type="scientific">bacterium (Candidatus Gribaldobacteria) CG_4_10_14_0_8_um_filter_33_9</name>
    <dbReference type="NCBI Taxonomy" id="2014266"/>
    <lineage>
        <taxon>Bacteria</taxon>
        <taxon>Candidatus Gribaldobacteria</taxon>
    </lineage>
</organism>
<dbReference type="GO" id="GO:0009307">
    <property type="term" value="P:DNA restriction-modification system"/>
    <property type="evidence" value="ECO:0007669"/>
    <property type="project" value="UniProtKB-KW"/>
</dbReference>
<dbReference type="SUPFAM" id="SSF53335">
    <property type="entry name" value="S-adenosyl-L-methionine-dependent methyltransferases"/>
    <property type="match status" value="1"/>
</dbReference>
<evidence type="ECO:0000256" key="5">
    <source>
        <dbReference type="ARBA" id="ARBA00022747"/>
    </source>
</evidence>
<dbReference type="PRINTS" id="PR00507">
    <property type="entry name" value="N12N6MTFRASE"/>
</dbReference>
<evidence type="ECO:0000313" key="10">
    <source>
        <dbReference type="Proteomes" id="UP000229371"/>
    </source>
</evidence>
<evidence type="ECO:0000313" key="9">
    <source>
        <dbReference type="EMBL" id="PIZ01078.1"/>
    </source>
</evidence>
<dbReference type="PROSITE" id="PS00092">
    <property type="entry name" value="N6_MTASE"/>
    <property type="match status" value="1"/>
</dbReference>
<accession>A0A2M7RNM3</accession>
<name>A0A2M7RNM3_9BACT</name>
<dbReference type="Proteomes" id="UP000229371">
    <property type="component" value="Unassembled WGS sequence"/>
</dbReference>
<evidence type="ECO:0000256" key="2">
    <source>
        <dbReference type="ARBA" id="ARBA00022603"/>
    </source>
</evidence>